<dbReference type="GO" id="GO:0005078">
    <property type="term" value="F:MAP-kinase scaffold activity"/>
    <property type="evidence" value="ECO:0007669"/>
    <property type="project" value="TreeGrafter"/>
</dbReference>
<dbReference type="GO" id="GO:0035023">
    <property type="term" value="P:regulation of Rho protein signal transduction"/>
    <property type="evidence" value="ECO:0007669"/>
    <property type="project" value="TreeGrafter"/>
</dbReference>
<dbReference type="GO" id="GO:0071875">
    <property type="term" value="P:adrenergic receptor signaling pathway"/>
    <property type="evidence" value="ECO:0007669"/>
    <property type="project" value="TreeGrafter"/>
</dbReference>
<dbReference type="Proteomes" id="UP001152622">
    <property type="component" value="Chromosome 13"/>
</dbReference>
<dbReference type="PANTHER" id="PTHR13944:SF18">
    <property type="entry name" value="A-KINASE ANCHOR PROTEIN 13"/>
    <property type="match status" value="1"/>
</dbReference>
<comment type="caution">
    <text evidence="1">The sequence shown here is derived from an EMBL/GenBank/DDBJ whole genome shotgun (WGS) entry which is preliminary data.</text>
</comment>
<evidence type="ECO:0000313" key="1">
    <source>
        <dbReference type="EMBL" id="KAJ8344170.1"/>
    </source>
</evidence>
<dbReference type="EMBL" id="JAINUF010000013">
    <property type="protein sequence ID" value="KAJ8344170.1"/>
    <property type="molecule type" value="Genomic_DNA"/>
</dbReference>
<accession>A0A9Q1ILR0</accession>
<sequence length="97" mass="10605">MKLNPQQAPLYGECVLTVQLCDEEVCEEDEDVEFYLLFSGSTQTHVSSTVRTSHVTLQAICPAHDCCETVRVTLCSAAPGRPAGPVGEERFGFVQDL</sequence>
<dbReference type="InterPro" id="IPR051632">
    <property type="entry name" value="Rho_GEF"/>
</dbReference>
<dbReference type="GO" id="GO:0043123">
    <property type="term" value="P:positive regulation of canonical NF-kappaB signal transduction"/>
    <property type="evidence" value="ECO:0007669"/>
    <property type="project" value="TreeGrafter"/>
</dbReference>
<organism evidence="1 2">
    <name type="scientific">Synaphobranchus kaupii</name>
    <name type="common">Kaup's arrowtooth eel</name>
    <dbReference type="NCBI Taxonomy" id="118154"/>
    <lineage>
        <taxon>Eukaryota</taxon>
        <taxon>Metazoa</taxon>
        <taxon>Chordata</taxon>
        <taxon>Craniata</taxon>
        <taxon>Vertebrata</taxon>
        <taxon>Euteleostomi</taxon>
        <taxon>Actinopterygii</taxon>
        <taxon>Neopterygii</taxon>
        <taxon>Teleostei</taxon>
        <taxon>Anguilliformes</taxon>
        <taxon>Synaphobranchidae</taxon>
        <taxon>Synaphobranchus</taxon>
    </lineage>
</organism>
<proteinExistence type="predicted"/>
<keyword evidence="2" id="KW-1185">Reference proteome</keyword>
<dbReference type="GO" id="GO:0015629">
    <property type="term" value="C:actin cytoskeleton"/>
    <property type="evidence" value="ECO:0007669"/>
    <property type="project" value="TreeGrafter"/>
</dbReference>
<dbReference type="AlphaFoldDB" id="A0A9Q1ILR0"/>
<dbReference type="PANTHER" id="PTHR13944">
    <property type="entry name" value="AGAP007712-PA"/>
    <property type="match status" value="1"/>
</dbReference>
<protein>
    <submittedName>
        <fullName evidence="1">Uncharacterized protein</fullName>
    </submittedName>
</protein>
<name>A0A9Q1ILR0_SYNKA</name>
<gene>
    <name evidence="1" type="ORF">SKAU_G00314990</name>
</gene>
<feature type="non-terminal residue" evidence="1">
    <location>
        <position position="97"/>
    </location>
</feature>
<evidence type="ECO:0000313" key="2">
    <source>
        <dbReference type="Proteomes" id="UP001152622"/>
    </source>
</evidence>
<dbReference type="GO" id="GO:0016020">
    <property type="term" value="C:membrane"/>
    <property type="evidence" value="ECO:0007669"/>
    <property type="project" value="TreeGrafter"/>
</dbReference>
<reference evidence="1" key="1">
    <citation type="journal article" date="2023" name="Science">
        <title>Genome structures resolve the early diversification of teleost fishes.</title>
        <authorList>
            <person name="Parey E."/>
            <person name="Louis A."/>
            <person name="Montfort J."/>
            <person name="Bouchez O."/>
            <person name="Roques C."/>
            <person name="Iampietro C."/>
            <person name="Lluch J."/>
            <person name="Castinel A."/>
            <person name="Donnadieu C."/>
            <person name="Desvignes T."/>
            <person name="Floi Bucao C."/>
            <person name="Jouanno E."/>
            <person name="Wen M."/>
            <person name="Mejri S."/>
            <person name="Dirks R."/>
            <person name="Jansen H."/>
            <person name="Henkel C."/>
            <person name="Chen W.J."/>
            <person name="Zahm M."/>
            <person name="Cabau C."/>
            <person name="Klopp C."/>
            <person name="Thompson A.W."/>
            <person name="Robinson-Rechavi M."/>
            <person name="Braasch I."/>
            <person name="Lecointre G."/>
            <person name="Bobe J."/>
            <person name="Postlethwait J.H."/>
            <person name="Berthelot C."/>
            <person name="Roest Crollius H."/>
            <person name="Guiguen Y."/>
        </authorList>
    </citation>
    <scope>NUCLEOTIDE SEQUENCE</scope>
    <source>
        <strain evidence="1">WJC10195</strain>
    </source>
</reference>